<feature type="domain" description="PASTA" evidence="8">
    <location>
        <begin position="669"/>
        <end position="724"/>
    </location>
</feature>
<keyword evidence="5 7" id="KW-0472">Membrane</keyword>
<dbReference type="PROSITE" id="PS51178">
    <property type="entry name" value="PASTA"/>
    <property type="match status" value="2"/>
</dbReference>
<dbReference type="CDD" id="cd06576">
    <property type="entry name" value="PASTA_Pbp2x-like_1"/>
    <property type="match status" value="1"/>
</dbReference>
<proteinExistence type="inferred from homology"/>
<comment type="similarity">
    <text evidence="3">Belongs to the transpeptidase family.</text>
</comment>
<evidence type="ECO:0000256" key="1">
    <source>
        <dbReference type="ARBA" id="ARBA00004370"/>
    </source>
</evidence>
<feature type="transmembrane region" description="Helical" evidence="7">
    <location>
        <begin position="12"/>
        <end position="31"/>
    </location>
</feature>
<dbReference type="Pfam" id="PF03793">
    <property type="entry name" value="PASTA"/>
    <property type="match status" value="1"/>
</dbReference>
<dbReference type="InterPro" id="IPR005311">
    <property type="entry name" value="PBP_dimer"/>
</dbReference>
<dbReference type="GO" id="GO:0005886">
    <property type="term" value="C:plasma membrane"/>
    <property type="evidence" value="ECO:0007669"/>
    <property type="project" value="TreeGrafter"/>
</dbReference>
<dbReference type="Pfam" id="PF00905">
    <property type="entry name" value="Transpeptidase"/>
    <property type="match status" value="1"/>
</dbReference>
<dbReference type="InterPro" id="IPR001460">
    <property type="entry name" value="PCN-bd_Tpept"/>
</dbReference>
<evidence type="ECO:0000256" key="2">
    <source>
        <dbReference type="ARBA" id="ARBA00004752"/>
    </source>
</evidence>
<dbReference type="SMART" id="SM00740">
    <property type="entry name" value="PASTA"/>
    <property type="match status" value="2"/>
</dbReference>
<evidence type="ECO:0000256" key="5">
    <source>
        <dbReference type="ARBA" id="ARBA00023136"/>
    </source>
</evidence>
<evidence type="ECO:0000256" key="3">
    <source>
        <dbReference type="ARBA" id="ARBA00007171"/>
    </source>
</evidence>
<dbReference type="Proteomes" id="UP000799092">
    <property type="component" value="Unassembled WGS sequence"/>
</dbReference>
<comment type="pathway">
    <text evidence="2">Cell wall biogenesis; peptidoglycan biosynthesis.</text>
</comment>
<dbReference type="RefSeq" id="WP_338079258.1">
    <property type="nucleotide sequence ID" value="NZ_WJNG01000004.1"/>
</dbReference>
<feature type="domain" description="PASTA" evidence="8">
    <location>
        <begin position="608"/>
        <end position="668"/>
    </location>
</feature>
<dbReference type="SUPFAM" id="SSF54184">
    <property type="entry name" value="Penicillin-binding protein 2x (pbp-2x), c-terminal domain"/>
    <property type="match status" value="2"/>
</dbReference>
<gene>
    <name evidence="9" type="ORF">GH741_05650</name>
</gene>
<dbReference type="SUPFAM" id="SSF56601">
    <property type="entry name" value="beta-lactamase/transpeptidase-like"/>
    <property type="match status" value="1"/>
</dbReference>
<evidence type="ECO:0000256" key="6">
    <source>
        <dbReference type="ARBA" id="ARBA00034000"/>
    </source>
</evidence>
<keyword evidence="7" id="KW-0812">Transmembrane</keyword>
<dbReference type="EC" id="3.4.16.4" evidence="4"/>
<dbReference type="Gene3D" id="3.90.1310.10">
    <property type="entry name" value="Penicillin-binding protein 2a (Domain 2)"/>
    <property type="match status" value="1"/>
</dbReference>
<reference evidence="9" key="1">
    <citation type="submission" date="2019-11" db="EMBL/GenBank/DDBJ databases">
        <authorList>
            <person name="Li J."/>
        </authorList>
    </citation>
    <scope>NUCLEOTIDE SEQUENCE</scope>
    <source>
        <strain evidence="9">B6B</strain>
    </source>
</reference>
<dbReference type="InterPro" id="IPR050515">
    <property type="entry name" value="Beta-lactam/transpept"/>
</dbReference>
<dbReference type="EMBL" id="WJNG01000004">
    <property type="protein sequence ID" value="MRH42160.1"/>
    <property type="molecule type" value="Genomic_DNA"/>
</dbReference>
<dbReference type="PANTHER" id="PTHR30627">
    <property type="entry name" value="PEPTIDOGLYCAN D,D-TRANSPEPTIDASE"/>
    <property type="match status" value="1"/>
</dbReference>
<evidence type="ECO:0000256" key="7">
    <source>
        <dbReference type="SAM" id="Phobius"/>
    </source>
</evidence>
<evidence type="ECO:0000313" key="10">
    <source>
        <dbReference type="Proteomes" id="UP000799092"/>
    </source>
</evidence>
<dbReference type="SUPFAM" id="SSF56519">
    <property type="entry name" value="Penicillin binding protein dimerisation domain"/>
    <property type="match status" value="1"/>
</dbReference>
<keyword evidence="10" id="KW-1185">Reference proteome</keyword>
<sequence length="735" mass="82114">MKKNKTTQNMSSLLMFVFAVMFLILSGRFLYIQGTAEVAGISLHDWADKKRTSSYELQAQRGTVYDRNGMELAQDRATYRIYAIVRESYTSDPKEPKHVENSQETAEMLAPFLNMETSEIVSAIEKAKDEELFQVEFGVNGKDLSQEQRDEIENLKLPGVEFIKESKRYYPNGMFASHVIGLAQKKEVVTKDEKGTEVKEFITKGVIGIEQQMDDALKGEDGRISYKRDKYNTKLLKPEEVIKEEQDGNDVYLTIDQKIQTLLEDAMSQVEEQYNPERMTAVVMDPNTGEILAMSNRPSYNPNQIGNVENWYNDVISSPFEPGSTMKIFTLAAAIEEGLYNPEEIFQSGKYRIDENSSINDWKIGGWGPITFREGIQRSSNVAAAILAYDKVGPEKFYEYLQAFRFDQPTGIDLPGELVGKLQYTYKSNKITASYGQGSTVTPIQQMMAASAIANDGNLVQPYIVSKVVNSETGDILQESGPTIVGNPVSAETAMQVRDELETVITSEKGTGQMYKLNDYSLAGKTGTAQIPDPEDPPYMNGNGNYIYSFLGMAPKDDPELMMYVSVKQPELSGNELGSEPVSFIFKTVMENSLHYLKIEPDNVIKEDIHTVKIPEIVGVSLSEAKERLENYDLQLVTIGTGNTVKMVDPPVNDEVLPNEKVILLTDDPKMPDLTGWSIRDVMRLGHLLNLEVEIKGSGYAISQSIEMGNGISSKNQLVVEFVPPNKEIDSNNSG</sequence>
<dbReference type="GO" id="GO:0008658">
    <property type="term" value="F:penicillin binding"/>
    <property type="evidence" value="ECO:0007669"/>
    <property type="project" value="InterPro"/>
</dbReference>
<dbReference type="Gene3D" id="3.40.710.10">
    <property type="entry name" value="DD-peptidase/beta-lactamase superfamily"/>
    <property type="match status" value="1"/>
</dbReference>
<protein>
    <recommendedName>
        <fullName evidence="4">serine-type D-Ala-D-Ala carboxypeptidase</fullName>
        <ecNumber evidence="4">3.4.16.4</ecNumber>
    </recommendedName>
</protein>
<evidence type="ECO:0000256" key="4">
    <source>
        <dbReference type="ARBA" id="ARBA00012448"/>
    </source>
</evidence>
<dbReference type="Gene3D" id="3.30.70.2110">
    <property type="match status" value="1"/>
</dbReference>
<evidence type="ECO:0000259" key="8">
    <source>
        <dbReference type="PROSITE" id="PS51178"/>
    </source>
</evidence>
<dbReference type="GO" id="GO:0009252">
    <property type="term" value="P:peptidoglycan biosynthetic process"/>
    <property type="evidence" value="ECO:0007669"/>
    <property type="project" value="UniProtKB-UniPathway"/>
</dbReference>
<dbReference type="GO" id="GO:0071555">
    <property type="term" value="P:cell wall organization"/>
    <property type="evidence" value="ECO:0007669"/>
    <property type="project" value="TreeGrafter"/>
</dbReference>
<comment type="catalytic activity">
    <reaction evidence="6">
        <text>Preferential cleavage: (Ac)2-L-Lys-D-Ala-|-D-Ala. Also transpeptidation of peptidyl-alanyl moieties that are N-acyl substituents of D-alanine.</text>
        <dbReference type="EC" id="3.4.16.4"/>
    </reaction>
</comment>
<evidence type="ECO:0000313" key="9">
    <source>
        <dbReference type="EMBL" id="MRH42160.1"/>
    </source>
</evidence>
<dbReference type="UniPathway" id="UPA00219"/>
<dbReference type="CDD" id="cd06575">
    <property type="entry name" value="PASTA_Pbp2x-like_2"/>
    <property type="match status" value="1"/>
</dbReference>
<accession>A0A6A8DA35</accession>
<dbReference type="InterPro" id="IPR005543">
    <property type="entry name" value="PASTA_dom"/>
</dbReference>
<dbReference type="InterPro" id="IPR012338">
    <property type="entry name" value="Beta-lactam/transpept-like"/>
</dbReference>
<dbReference type="InterPro" id="IPR036138">
    <property type="entry name" value="PBP_dimer_sf"/>
</dbReference>
<dbReference type="Gene3D" id="2.20.70.70">
    <property type="match status" value="1"/>
</dbReference>
<dbReference type="Pfam" id="PF03717">
    <property type="entry name" value="PBP_dimer"/>
    <property type="match status" value="1"/>
</dbReference>
<organism evidence="9 10">
    <name type="scientific">Aquibacillus halophilus</name>
    <dbReference type="NCBI Taxonomy" id="930132"/>
    <lineage>
        <taxon>Bacteria</taxon>
        <taxon>Bacillati</taxon>
        <taxon>Bacillota</taxon>
        <taxon>Bacilli</taxon>
        <taxon>Bacillales</taxon>
        <taxon>Bacillaceae</taxon>
        <taxon>Aquibacillus</taxon>
    </lineage>
</organism>
<dbReference type="PANTHER" id="PTHR30627:SF26">
    <property type="entry name" value="PENICILLIN-BINDING PROTEIN 2B"/>
    <property type="match status" value="1"/>
</dbReference>
<comment type="caution">
    <text evidence="9">The sequence shown here is derived from an EMBL/GenBank/DDBJ whole genome shotgun (WGS) entry which is preliminary data.</text>
</comment>
<dbReference type="AlphaFoldDB" id="A0A6A8DA35"/>
<dbReference type="GO" id="GO:0009002">
    <property type="term" value="F:serine-type D-Ala-D-Ala carboxypeptidase activity"/>
    <property type="evidence" value="ECO:0007669"/>
    <property type="project" value="UniProtKB-EC"/>
</dbReference>
<name>A0A6A8DA35_9BACI</name>
<keyword evidence="7" id="KW-1133">Transmembrane helix</keyword>
<comment type="subcellular location">
    <subcellularLocation>
        <location evidence="1">Membrane</location>
    </subcellularLocation>
</comment>